<comment type="caution">
    <text evidence="2">The sequence shown here is derived from an EMBL/GenBank/DDBJ whole genome shotgun (WGS) entry which is preliminary data.</text>
</comment>
<dbReference type="PANTHER" id="PTHR14614">
    <property type="entry name" value="HEPATOCELLULAR CARCINOMA-ASSOCIATED ANTIGEN"/>
    <property type="match status" value="1"/>
</dbReference>
<dbReference type="Gene3D" id="3.40.50.150">
    <property type="entry name" value="Vaccinia Virus protein VP39"/>
    <property type="match status" value="1"/>
</dbReference>
<sequence>MSLTSRITLTGTNEDEPEDLLSSALGVIYPDDVTNQHGDADHPLLYTSPHLPGPPLGFDLMDPDAERERMLFSHYMWNASLLMGELVERDTLGLEGEGEAGPGFGPGMSEGVSGVGVGIVDGTTAGGARDPNEAGTRTFDVRGKSIVELGAGTALPSIMAAILGASRVLVTDYPSQPVLEMLRGNVRRNTEGRTGIAIEGTTTSMPVIEVEGHEWGVFERSEEEEESKDGEGREDQENESERGEDQKLEKKRNKFDRVIACDCLWMPWQHENLRKSIGHFLAPGPESRAWVIAGFHTGRAKMAGFFETEALRRDAGLEVEHIWERECDGKEREWDPEGEEEDPGMRKRWLVVGILKNATGSSQNHSI</sequence>
<dbReference type="OrthoDB" id="407325at2759"/>
<dbReference type="GO" id="GO:0008757">
    <property type="term" value="F:S-adenosylmethionine-dependent methyltransferase activity"/>
    <property type="evidence" value="ECO:0007669"/>
    <property type="project" value="UniProtKB-ARBA"/>
</dbReference>
<name>A0A9P5D0N2_9HYPO</name>
<feature type="region of interest" description="Disordered" evidence="1">
    <location>
        <begin position="212"/>
        <end position="249"/>
    </location>
</feature>
<dbReference type="GO" id="GO:0005737">
    <property type="term" value="C:cytoplasm"/>
    <property type="evidence" value="ECO:0007669"/>
    <property type="project" value="TreeGrafter"/>
</dbReference>
<dbReference type="RefSeq" id="XP_035320454.1">
    <property type="nucleotide sequence ID" value="XM_035463623.1"/>
</dbReference>
<organism evidence="2 3">
    <name type="scientific">Geosmithia morbida</name>
    <dbReference type="NCBI Taxonomy" id="1094350"/>
    <lineage>
        <taxon>Eukaryota</taxon>
        <taxon>Fungi</taxon>
        <taxon>Dikarya</taxon>
        <taxon>Ascomycota</taxon>
        <taxon>Pezizomycotina</taxon>
        <taxon>Sordariomycetes</taxon>
        <taxon>Hypocreomycetidae</taxon>
        <taxon>Hypocreales</taxon>
        <taxon>Bionectriaceae</taxon>
        <taxon>Geosmithia</taxon>
    </lineage>
</organism>
<keyword evidence="2" id="KW-0808">Transferase</keyword>
<evidence type="ECO:0000313" key="2">
    <source>
        <dbReference type="EMBL" id="KAF4121802.1"/>
    </source>
</evidence>
<reference evidence="2" key="1">
    <citation type="submission" date="2020-03" db="EMBL/GenBank/DDBJ databases">
        <title>Site-based positive gene gene selection in Geosmithia morbida across the United States reveals a broad range of putative effectors and factors for local host and environmental adapation.</title>
        <authorList>
            <person name="Onufrak A."/>
            <person name="Murdoch R.W."/>
            <person name="Gazis R."/>
            <person name="Huff M."/>
            <person name="Staton M."/>
            <person name="Klingeman W."/>
            <person name="Hadziabdic D."/>
        </authorList>
    </citation>
    <scope>NUCLEOTIDE SEQUENCE</scope>
    <source>
        <strain evidence="2">1262</strain>
    </source>
</reference>
<proteinExistence type="predicted"/>
<gene>
    <name evidence="2" type="ORF">GMORB2_1641</name>
</gene>
<dbReference type="PANTHER" id="PTHR14614:SF104">
    <property type="entry name" value="N-METHYLTRANSFERASE, PUTATIVE (AFU_ORTHOLOGUE AFUA_1G17750)-RELATED"/>
    <property type="match status" value="1"/>
</dbReference>
<dbReference type="SUPFAM" id="SSF53335">
    <property type="entry name" value="S-adenosyl-L-methionine-dependent methyltransferases"/>
    <property type="match status" value="1"/>
</dbReference>
<keyword evidence="3" id="KW-1185">Reference proteome</keyword>
<dbReference type="GeneID" id="55967871"/>
<dbReference type="GO" id="GO:0032259">
    <property type="term" value="P:methylation"/>
    <property type="evidence" value="ECO:0007669"/>
    <property type="project" value="UniProtKB-KW"/>
</dbReference>
<dbReference type="Pfam" id="PF10294">
    <property type="entry name" value="Methyltransf_16"/>
    <property type="match status" value="1"/>
</dbReference>
<evidence type="ECO:0000256" key="1">
    <source>
        <dbReference type="SAM" id="MobiDB-lite"/>
    </source>
</evidence>
<dbReference type="InterPro" id="IPR019410">
    <property type="entry name" value="Methyltransf_16"/>
</dbReference>
<dbReference type="AlphaFoldDB" id="A0A9P5D0N2"/>
<evidence type="ECO:0000313" key="3">
    <source>
        <dbReference type="Proteomes" id="UP000749293"/>
    </source>
</evidence>
<feature type="compositionally biased region" description="Basic and acidic residues" evidence="1">
    <location>
        <begin position="229"/>
        <end position="248"/>
    </location>
</feature>
<accession>A0A9P5D0N2</accession>
<dbReference type="InterPro" id="IPR029063">
    <property type="entry name" value="SAM-dependent_MTases_sf"/>
</dbReference>
<dbReference type="Proteomes" id="UP000749293">
    <property type="component" value="Unassembled WGS sequence"/>
</dbReference>
<protein>
    <submittedName>
        <fullName evidence="2">Methyltransferase</fullName>
    </submittedName>
</protein>
<dbReference type="EMBL" id="JAANYQ010000011">
    <property type="protein sequence ID" value="KAF4121802.1"/>
    <property type="molecule type" value="Genomic_DNA"/>
</dbReference>
<keyword evidence="2" id="KW-0489">Methyltransferase</keyword>